<evidence type="ECO:0000313" key="4">
    <source>
        <dbReference type="Proteomes" id="UP000601108"/>
    </source>
</evidence>
<accession>A0A918N4C7</accession>
<evidence type="ECO:0000313" key="3">
    <source>
        <dbReference type="EMBL" id="GGX19494.1"/>
    </source>
</evidence>
<evidence type="ECO:0000259" key="2">
    <source>
        <dbReference type="Pfam" id="PF02350"/>
    </source>
</evidence>
<dbReference type="PANTHER" id="PTHR43174">
    <property type="entry name" value="UDP-N-ACETYLGLUCOSAMINE 2-EPIMERASE"/>
    <property type="match status" value="1"/>
</dbReference>
<proteinExistence type="inferred from homology"/>
<reference evidence="3 4" key="1">
    <citation type="journal article" date="2014" name="Int. J. Syst. Evol. Microbiol.">
        <title>Complete genome sequence of Corynebacterium casei LMG S-19264T (=DSM 44701T), isolated from a smear-ripened cheese.</title>
        <authorList>
            <consortium name="US DOE Joint Genome Institute (JGI-PGF)"/>
            <person name="Walter F."/>
            <person name="Albersmeier A."/>
            <person name="Kalinowski J."/>
            <person name="Ruckert C."/>
        </authorList>
    </citation>
    <scope>NUCLEOTIDE SEQUENCE [LARGE SCALE GENOMIC DNA]</scope>
    <source>
        <strain evidence="3 4">KCTC 12285</strain>
    </source>
</reference>
<comment type="similarity">
    <text evidence="1">Belongs to the UDP-N-acetylglucosamine 2-epimerase family.</text>
</comment>
<dbReference type="SUPFAM" id="SSF53756">
    <property type="entry name" value="UDP-Glycosyltransferase/glycogen phosphorylase"/>
    <property type="match status" value="1"/>
</dbReference>
<dbReference type="Proteomes" id="UP000601108">
    <property type="component" value="Unassembled WGS sequence"/>
</dbReference>
<sequence length="360" mass="40853">MKIVTIIGARPQFIKAATVSREINNVENVKEILVHTGQHFDSNMSDVFFEEMEIPKPDYYLGVGGGNHGNQTGKMLIKIEEVLLKEKPDWVLVYGDTNSTLAGALAAVKLHIPLAHIEAGLRSFNRRMPEEINRVLTDQISTILFTPTKIADINLNNEGVSENIIVNVGDVMLDASLFYLKKAEEKSTILKDLSLEKGNFVLSTIHRANNTDNINRLKIIFENLERVANSDLIVLPLHPRTKKSLLEINFDFNSSKIKFIEPIGYLDMVILQKNCKLIITDSGGVQKEAYFHKKPCITLRNETEWVELVDKGYNFLWNENIDLIELINKVEYLEFDDTEYLYGNGDASKKIVNKLSMIQV</sequence>
<dbReference type="InterPro" id="IPR003331">
    <property type="entry name" value="UDP_GlcNAc_Epimerase_2_dom"/>
</dbReference>
<dbReference type="RefSeq" id="WP_027414287.1">
    <property type="nucleotide sequence ID" value="NZ_BMWS01000013.1"/>
</dbReference>
<dbReference type="NCBIfam" id="TIGR00236">
    <property type="entry name" value="wecB"/>
    <property type="match status" value="1"/>
</dbReference>
<feature type="domain" description="UDP-N-acetylglucosamine 2-epimerase" evidence="2">
    <location>
        <begin position="22"/>
        <end position="355"/>
    </location>
</feature>
<organism evidence="3 4">
    <name type="scientific">Aquimarina muelleri</name>
    <dbReference type="NCBI Taxonomy" id="279356"/>
    <lineage>
        <taxon>Bacteria</taxon>
        <taxon>Pseudomonadati</taxon>
        <taxon>Bacteroidota</taxon>
        <taxon>Flavobacteriia</taxon>
        <taxon>Flavobacteriales</taxon>
        <taxon>Flavobacteriaceae</taxon>
        <taxon>Aquimarina</taxon>
    </lineage>
</organism>
<name>A0A918N4C7_9FLAO</name>
<protein>
    <submittedName>
        <fullName evidence="3">UDP-N-acetyl glucosamine 2-epimerase</fullName>
    </submittedName>
</protein>
<keyword evidence="4" id="KW-1185">Reference proteome</keyword>
<dbReference type="EMBL" id="BMWS01000013">
    <property type="protein sequence ID" value="GGX19494.1"/>
    <property type="molecule type" value="Genomic_DNA"/>
</dbReference>
<dbReference type="Pfam" id="PF02350">
    <property type="entry name" value="Epimerase_2"/>
    <property type="match status" value="1"/>
</dbReference>
<dbReference type="Gene3D" id="3.40.50.2000">
    <property type="entry name" value="Glycogen Phosphorylase B"/>
    <property type="match status" value="2"/>
</dbReference>
<dbReference type="GO" id="GO:0016853">
    <property type="term" value="F:isomerase activity"/>
    <property type="evidence" value="ECO:0007669"/>
    <property type="project" value="UniProtKB-KW"/>
</dbReference>
<gene>
    <name evidence="3" type="ORF">GCM10007384_20990</name>
</gene>
<comment type="caution">
    <text evidence="3">The sequence shown here is derived from an EMBL/GenBank/DDBJ whole genome shotgun (WGS) entry which is preliminary data.</text>
</comment>
<evidence type="ECO:0000256" key="1">
    <source>
        <dbReference type="RuleBase" id="RU003513"/>
    </source>
</evidence>
<dbReference type="CDD" id="cd03786">
    <property type="entry name" value="GTB_UDP-GlcNAc_2-Epimerase"/>
    <property type="match status" value="1"/>
</dbReference>
<keyword evidence="1" id="KW-0413">Isomerase</keyword>
<dbReference type="PANTHER" id="PTHR43174:SF1">
    <property type="entry name" value="UDP-N-ACETYLGLUCOSAMINE 2-EPIMERASE"/>
    <property type="match status" value="1"/>
</dbReference>
<dbReference type="AlphaFoldDB" id="A0A918N4C7"/>
<dbReference type="InterPro" id="IPR029767">
    <property type="entry name" value="WecB-like"/>
</dbReference>